<dbReference type="Proteomes" id="UP000092177">
    <property type="component" value="Chromosome 2"/>
</dbReference>
<dbReference type="Gene3D" id="3.50.50.60">
    <property type="entry name" value="FAD/NAD(P)-binding domain"/>
    <property type="match status" value="1"/>
</dbReference>
<gene>
    <name evidence="2" type="ORF">CH63R_03448</name>
</gene>
<dbReference type="Gene3D" id="3.90.660.10">
    <property type="match status" value="1"/>
</dbReference>
<evidence type="ECO:0000313" key="2">
    <source>
        <dbReference type="EMBL" id="OBR14722.1"/>
    </source>
</evidence>
<organism evidence="2 3">
    <name type="scientific">Colletotrichum higginsianum (strain IMI 349063)</name>
    <name type="common">Crucifer anthracnose fungus</name>
    <dbReference type="NCBI Taxonomy" id="759273"/>
    <lineage>
        <taxon>Eukaryota</taxon>
        <taxon>Fungi</taxon>
        <taxon>Dikarya</taxon>
        <taxon>Ascomycota</taxon>
        <taxon>Pezizomycotina</taxon>
        <taxon>Sordariomycetes</taxon>
        <taxon>Hypocreomycetidae</taxon>
        <taxon>Glomerellales</taxon>
        <taxon>Glomerellaceae</taxon>
        <taxon>Colletotrichum</taxon>
        <taxon>Colletotrichum destructivum species complex</taxon>
    </lineage>
</organism>
<feature type="signal peptide" evidence="1">
    <location>
        <begin position="1"/>
        <end position="26"/>
    </location>
</feature>
<dbReference type="VEuPathDB" id="FungiDB:CH63R_03448"/>
<evidence type="ECO:0000313" key="3">
    <source>
        <dbReference type="Proteomes" id="UP000092177"/>
    </source>
</evidence>
<proteinExistence type="predicted"/>
<comment type="caution">
    <text evidence="2">The sequence shown here is derived from an EMBL/GenBank/DDBJ whole genome shotgun (WGS) entry which is preliminary data.</text>
</comment>
<name>A0A1B7YRZ0_COLHI</name>
<dbReference type="KEGG" id="chig:CH63R_03448"/>
<dbReference type="RefSeq" id="XP_018163239.1">
    <property type="nucleotide sequence ID" value="XM_018298423.1"/>
</dbReference>
<evidence type="ECO:0000256" key="1">
    <source>
        <dbReference type="SAM" id="SignalP"/>
    </source>
</evidence>
<keyword evidence="3" id="KW-1185">Reference proteome</keyword>
<reference evidence="3" key="1">
    <citation type="journal article" date="2017" name="BMC Genomics">
        <title>Gapless genome assembly of Colletotrichum higginsianum reveals chromosome structure and association of transposable elements with secondary metabolite gene clusters.</title>
        <authorList>
            <person name="Dallery J.-F."/>
            <person name="Lapalu N."/>
            <person name="Zampounis A."/>
            <person name="Pigne S."/>
            <person name="Luyten I."/>
            <person name="Amselem J."/>
            <person name="Wittenberg A.H.J."/>
            <person name="Zhou S."/>
            <person name="de Queiroz M.V."/>
            <person name="Robin G.P."/>
            <person name="Auger A."/>
            <person name="Hainaut M."/>
            <person name="Henrissat B."/>
            <person name="Kim K.-T."/>
            <person name="Lee Y.-H."/>
            <person name="Lespinet O."/>
            <person name="Schwartz D.C."/>
            <person name="Thon M.R."/>
            <person name="O'Connell R.J."/>
        </authorList>
    </citation>
    <scope>NUCLEOTIDE SEQUENCE [LARGE SCALE GENOMIC DNA]</scope>
    <source>
        <strain evidence="3">IMI 349063</strain>
    </source>
</reference>
<dbReference type="InterPro" id="IPR036188">
    <property type="entry name" value="FAD/NAD-bd_sf"/>
</dbReference>
<dbReference type="Pfam" id="PF13450">
    <property type="entry name" value="NAD_binding_8"/>
    <property type="match status" value="1"/>
</dbReference>
<accession>A0A1B7YRZ0</accession>
<dbReference type="EMBL" id="LTAN01000002">
    <property type="protein sequence ID" value="OBR14722.1"/>
    <property type="molecule type" value="Genomic_DNA"/>
</dbReference>
<dbReference type="AlphaFoldDB" id="A0A1B7YRZ0"/>
<dbReference type="SUPFAM" id="SSF51905">
    <property type="entry name" value="FAD/NAD(P)-binding domain"/>
    <property type="match status" value="1"/>
</dbReference>
<protein>
    <submittedName>
        <fullName evidence="2">L-amino acid oxidase</fullName>
    </submittedName>
</protein>
<keyword evidence="1" id="KW-0732">Signal</keyword>
<sequence>MSLLNPRTLVAALLLAPTFALPASEAKPARLEERNIGNDGELAAANPRAAFFRKVVDDSCYTNSSKVPTPKDIPLKVGIIGGGAAGLYAAILLDSLGIDYDIHEVSGRVGGRVYTHHFDQQAWDQSTPDDPAYYDYYVSELDNIKSLVGVFPLT</sequence>
<dbReference type="GeneID" id="28862530"/>
<feature type="chain" id="PRO_5008601872" evidence="1">
    <location>
        <begin position="27"/>
        <end position="154"/>
    </location>
</feature>